<dbReference type="Proteomes" id="UP000642748">
    <property type="component" value="Unassembled WGS sequence"/>
</dbReference>
<dbReference type="PANTHER" id="PTHR43649:SF30">
    <property type="entry name" value="ABC TRANSPORTER SUBSTRATE-BINDING PROTEIN"/>
    <property type="match status" value="1"/>
</dbReference>
<keyword evidence="3" id="KW-1185">Reference proteome</keyword>
<dbReference type="EMBL" id="BONZ01000102">
    <property type="protein sequence ID" value="GIH20632.1"/>
    <property type="molecule type" value="Genomic_DNA"/>
</dbReference>
<keyword evidence="1" id="KW-0732">Signal</keyword>
<comment type="caution">
    <text evidence="2">The sequence shown here is derived from an EMBL/GenBank/DDBJ whole genome shotgun (WGS) entry which is preliminary data.</text>
</comment>
<dbReference type="InterPro" id="IPR006059">
    <property type="entry name" value="SBP"/>
</dbReference>
<evidence type="ECO:0008006" key="4">
    <source>
        <dbReference type="Google" id="ProtNLM"/>
    </source>
</evidence>
<feature type="signal peptide" evidence="1">
    <location>
        <begin position="1"/>
        <end position="21"/>
    </location>
</feature>
<dbReference type="Gene3D" id="3.40.190.10">
    <property type="entry name" value="Periplasmic binding protein-like II"/>
    <property type="match status" value="1"/>
</dbReference>
<proteinExistence type="predicted"/>
<dbReference type="RefSeq" id="WP_203924054.1">
    <property type="nucleotide sequence ID" value="NZ_BONZ01000102.1"/>
</dbReference>
<reference evidence="2" key="1">
    <citation type="submission" date="2021-01" db="EMBL/GenBank/DDBJ databases">
        <title>Whole genome shotgun sequence of Rugosimonospora africana NBRC 104875.</title>
        <authorList>
            <person name="Komaki H."/>
            <person name="Tamura T."/>
        </authorList>
    </citation>
    <scope>NUCLEOTIDE SEQUENCE</scope>
    <source>
        <strain evidence="2">NBRC 104875</strain>
    </source>
</reference>
<dbReference type="PANTHER" id="PTHR43649">
    <property type="entry name" value="ARABINOSE-BINDING PROTEIN-RELATED"/>
    <property type="match status" value="1"/>
</dbReference>
<feature type="chain" id="PRO_5038492806" description="Carbohydrate ABC transporter substrate-binding protein (CUT1 family)" evidence="1">
    <location>
        <begin position="22"/>
        <end position="428"/>
    </location>
</feature>
<dbReference type="AlphaFoldDB" id="A0A8J3R2E9"/>
<dbReference type="PROSITE" id="PS51257">
    <property type="entry name" value="PROKAR_LIPOPROTEIN"/>
    <property type="match status" value="1"/>
</dbReference>
<evidence type="ECO:0000256" key="1">
    <source>
        <dbReference type="SAM" id="SignalP"/>
    </source>
</evidence>
<accession>A0A8J3R2E9</accession>
<name>A0A8J3R2E9_9ACTN</name>
<protein>
    <recommendedName>
        <fullName evidence="4">Carbohydrate ABC transporter substrate-binding protein (CUT1 family)</fullName>
    </recommendedName>
</protein>
<dbReference type="InterPro" id="IPR050490">
    <property type="entry name" value="Bact_solute-bd_prot1"/>
</dbReference>
<evidence type="ECO:0000313" key="3">
    <source>
        <dbReference type="Proteomes" id="UP000642748"/>
    </source>
</evidence>
<evidence type="ECO:0000313" key="2">
    <source>
        <dbReference type="EMBL" id="GIH20632.1"/>
    </source>
</evidence>
<dbReference type="SUPFAM" id="SSF53850">
    <property type="entry name" value="Periplasmic binding protein-like II"/>
    <property type="match status" value="1"/>
</dbReference>
<dbReference type="CDD" id="cd13585">
    <property type="entry name" value="PBP2_TMBP_like"/>
    <property type="match status" value="1"/>
</dbReference>
<organism evidence="2 3">
    <name type="scientific">Rugosimonospora africana</name>
    <dbReference type="NCBI Taxonomy" id="556532"/>
    <lineage>
        <taxon>Bacteria</taxon>
        <taxon>Bacillati</taxon>
        <taxon>Actinomycetota</taxon>
        <taxon>Actinomycetes</taxon>
        <taxon>Micromonosporales</taxon>
        <taxon>Micromonosporaceae</taxon>
        <taxon>Rugosimonospora</taxon>
    </lineage>
</organism>
<gene>
    <name evidence="2" type="ORF">Raf01_88040</name>
</gene>
<sequence>MRRPRLLGAAAALSAAVLVLAGCGSGSDSGSSGKITLQFSSYAWQDPTVKATKDIVAAWNAAHPNVQVKYIPVDPDSVHDKLVTQFAGDSAPDIIHDEAADIAGFVKQGYLADMSKLIPADLKSAVPQGVWDSVSFDGKVYGAPTLLQSYVVFANQSLLAKANVTAPTDANPWTWDQFQAAAKQLTTGGTFGLGWGLKQPTAAVLSMALNFDGKFVSGSGTSSKLTFGDAEKQVPQRIHDMVYTDKSLSPATLGMSGSDVLPGFFAGKYAMIVSGNYTSQQMVQDAPSGFQWTMLPMLKGTSQAQAADPQTLSVAAQSKHPSEAAQFIAFYDNAQNLAQLAQGDWLIPASDPASKLVAQQTQGKNGWGAMATMGKNLAVAPFESATPYAQWKTETATPDFQQYFANKLTIDQLGQKLTEGWTKAAANG</sequence>
<dbReference type="Pfam" id="PF01547">
    <property type="entry name" value="SBP_bac_1"/>
    <property type="match status" value="1"/>
</dbReference>